<keyword evidence="6" id="KW-0804">Transcription</keyword>
<dbReference type="Gene3D" id="1.10.10.10">
    <property type="entry name" value="Winged helix-like DNA-binding domain superfamily/Winged helix DNA-binding domain"/>
    <property type="match status" value="2"/>
</dbReference>
<name>A0ABP1FK32_9CHLO</name>
<dbReference type="InterPro" id="IPR005119">
    <property type="entry name" value="LysR_subst-bd"/>
</dbReference>
<evidence type="ECO:0000256" key="3">
    <source>
        <dbReference type="ARBA" id="ARBA00018907"/>
    </source>
</evidence>
<dbReference type="Pfam" id="PF03466">
    <property type="entry name" value="LysR_substrate"/>
    <property type="match status" value="2"/>
</dbReference>
<dbReference type="PROSITE" id="PS50931">
    <property type="entry name" value="HTH_LYSR"/>
    <property type="match status" value="1"/>
</dbReference>
<evidence type="ECO:0000256" key="6">
    <source>
        <dbReference type="ARBA" id="ARBA00023163"/>
    </source>
</evidence>
<dbReference type="Pfam" id="PF00126">
    <property type="entry name" value="HTH_1"/>
    <property type="match status" value="2"/>
</dbReference>
<evidence type="ECO:0000256" key="2">
    <source>
        <dbReference type="ARBA" id="ARBA00009437"/>
    </source>
</evidence>
<dbReference type="Gene3D" id="3.40.190.290">
    <property type="match status" value="2"/>
</dbReference>
<proteinExistence type="inferred from homology"/>
<evidence type="ECO:0000256" key="4">
    <source>
        <dbReference type="ARBA" id="ARBA00023015"/>
    </source>
</evidence>
<protein>
    <recommendedName>
        <fullName evidence="3">Probable RuBisCO transcriptional regulator</fullName>
    </recommendedName>
</protein>
<dbReference type="InterPro" id="IPR036390">
    <property type="entry name" value="WH_DNA-bd_sf"/>
</dbReference>
<dbReference type="SUPFAM" id="SSF46785">
    <property type="entry name" value="Winged helix' DNA-binding domain"/>
    <property type="match status" value="2"/>
</dbReference>
<dbReference type="CDD" id="cd08420">
    <property type="entry name" value="PBP2_CysL_like"/>
    <property type="match status" value="1"/>
</dbReference>
<feature type="region of interest" description="Disordered" evidence="7">
    <location>
        <begin position="1"/>
        <end position="40"/>
    </location>
</feature>
<dbReference type="SUPFAM" id="SSF53850">
    <property type="entry name" value="Periplasmic binding protein-like II"/>
    <property type="match status" value="2"/>
</dbReference>
<dbReference type="PANTHER" id="PTHR30126">
    <property type="entry name" value="HTH-TYPE TRANSCRIPTIONAL REGULATOR"/>
    <property type="match status" value="1"/>
</dbReference>
<keyword evidence="10" id="KW-1185">Reference proteome</keyword>
<evidence type="ECO:0000256" key="1">
    <source>
        <dbReference type="ARBA" id="ARBA00003782"/>
    </source>
</evidence>
<organism evidence="9 10">
    <name type="scientific">Coccomyxa viridis</name>
    <dbReference type="NCBI Taxonomy" id="1274662"/>
    <lineage>
        <taxon>Eukaryota</taxon>
        <taxon>Viridiplantae</taxon>
        <taxon>Chlorophyta</taxon>
        <taxon>core chlorophytes</taxon>
        <taxon>Trebouxiophyceae</taxon>
        <taxon>Trebouxiophyceae incertae sedis</taxon>
        <taxon>Coccomyxaceae</taxon>
        <taxon>Coccomyxa</taxon>
    </lineage>
</organism>
<evidence type="ECO:0000313" key="10">
    <source>
        <dbReference type="Proteomes" id="UP001497392"/>
    </source>
</evidence>
<evidence type="ECO:0000256" key="5">
    <source>
        <dbReference type="ARBA" id="ARBA00023125"/>
    </source>
</evidence>
<reference evidence="9 10" key="1">
    <citation type="submission" date="2024-06" db="EMBL/GenBank/DDBJ databases">
        <authorList>
            <person name="Kraege A."/>
            <person name="Thomma B."/>
        </authorList>
    </citation>
    <scope>NUCLEOTIDE SEQUENCE [LARGE SCALE GENOMIC DNA]</scope>
</reference>
<sequence length="794" mass="84826">MPIATGPGERPNAALLTPSLHASNHPRSHKGAYQNGHQGPKAFGSDAAAANFTFPFTLQQLIVLRTLAMSQTLDEAAAALSMSETNVRTTLSKLEKDLSVELFQAQDGSKAWAARGILTDAGHLLLRYTERLLALSTDAITATRDVQEVRTGSIYLAASQTTGVYLLPKLIERYKKSHPEVLVHLQVENTRRCCAAVARGEVNIAIVGGEIPRELEHLIQVRPYQEDEVVLVVGSQHRFASRTHIDKDELLGLSFVSLHRSSTVQGIKNTLVGQGVDWRALKVVMEVNSVEAIKSAVEANLGAAFVSAAAVDKERQLGTLAILRIQNIPLSRTLYCVTDPTRYCSKAAMALIREMFGLSVTLVTQGCMLPYEEDPACQPASATVHGDVLSHAHASNGHVEQSRDSPSSSFPSLDIATGFDVSHEPIMGQRGGPCGLTANDKIPFTLSQLVVFRTVAVTGSGSAAALALSVSQPAISKSLSLLEQAFGGPLTVRRNGPPSNGSSSSGHTWLTEAGQALLPLCNNILAVAGETIRAVADLRAAHTGRVMLAASQTVGTYVMPRLLAAFRLRNPGVAVHLMVEQSRRACSAVANGEADCAIIGGDVPDELAHVLKVTPYASDELVLIVPRHHELAKKSSIELGELQNLPLVSLNQGSSVQVVQEKILRQHGIKWRQLRVTMEFNSVEAIKGAVQYGLGAAFVSSAAIAKELDLGLFKRIDISGVRLSRTLSLVSSPTREPSFAAQKFMLDVFLAMPGIRAAGDGLPVLFRNAAAVARPWEVRRDGASSLQAGPGDLP</sequence>
<evidence type="ECO:0000256" key="7">
    <source>
        <dbReference type="SAM" id="MobiDB-lite"/>
    </source>
</evidence>
<comment type="caution">
    <text evidence="9">The sequence shown here is derived from an EMBL/GenBank/DDBJ whole genome shotgun (WGS) entry which is preliminary data.</text>
</comment>
<dbReference type="InterPro" id="IPR036388">
    <property type="entry name" value="WH-like_DNA-bd_sf"/>
</dbReference>
<accession>A0ABP1FK32</accession>
<dbReference type="InterPro" id="IPR000847">
    <property type="entry name" value="LysR_HTH_N"/>
</dbReference>
<keyword evidence="5" id="KW-0238">DNA-binding</keyword>
<feature type="domain" description="HTH lysR-type" evidence="8">
    <location>
        <begin position="444"/>
        <end position="499"/>
    </location>
</feature>
<comment type="function">
    <text evidence="1">Trans-acting transcriptional regulator of RuBisCO genes (rbcL and rbcS) expression.</text>
</comment>
<keyword evidence="4" id="KW-0805">Transcription regulation</keyword>
<dbReference type="PANTHER" id="PTHR30126:SF39">
    <property type="entry name" value="HTH-TYPE TRANSCRIPTIONAL REGULATOR CYSL"/>
    <property type="match status" value="1"/>
</dbReference>
<evidence type="ECO:0000259" key="8">
    <source>
        <dbReference type="PROSITE" id="PS50931"/>
    </source>
</evidence>
<comment type="similarity">
    <text evidence="2">Belongs to the LysR transcriptional regulatory family.</text>
</comment>
<evidence type="ECO:0000313" key="9">
    <source>
        <dbReference type="EMBL" id="CAL5218377.1"/>
    </source>
</evidence>
<dbReference type="Proteomes" id="UP001497392">
    <property type="component" value="Unassembled WGS sequence"/>
</dbReference>
<dbReference type="EMBL" id="CAXHTA020000001">
    <property type="protein sequence ID" value="CAL5218377.1"/>
    <property type="molecule type" value="Genomic_DNA"/>
</dbReference>
<gene>
    <name evidence="9" type="primary">g46</name>
    <name evidence="9" type="ORF">VP750_LOCUS36</name>
</gene>